<evidence type="ECO:0000256" key="1">
    <source>
        <dbReference type="SAM" id="MobiDB-lite"/>
    </source>
</evidence>
<gene>
    <name evidence="2" type="ORF">PNBC_11560</name>
</gene>
<feature type="region of interest" description="Disordered" evidence="1">
    <location>
        <begin position="49"/>
        <end position="78"/>
    </location>
</feature>
<evidence type="ECO:0008006" key="4">
    <source>
        <dbReference type="Google" id="ProtNLM"/>
    </source>
</evidence>
<dbReference type="AlphaFoldDB" id="A0A167DQQ1"/>
<accession>A0A167DQQ1</accession>
<name>A0A167DQQ1_9BACL</name>
<comment type="caution">
    <text evidence="2">The sequence shown here is derived from an EMBL/GenBank/DDBJ whole genome shotgun (WGS) entry which is preliminary data.</text>
</comment>
<protein>
    <recommendedName>
        <fullName evidence="4">DUF4871 domain-containing protein</fullName>
    </recommendedName>
</protein>
<keyword evidence="3" id="KW-1185">Reference proteome</keyword>
<dbReference type="Proteomes" id="UP000077134">
    <property type="component" value="Unassembled WGS sequence"/>
</dbReference>
<organism evidence="2 3">
    <name type="scientific">Paenibacillus crassostreae</name>
    <dbReference type="NCBI Taxonomy" id="1763538"/>
    <lineage>
        <taxon>Bacteria</taxon>
        <taxon>Bacillati</taxon>
        <taxon>Bacillota</taxon>
        <taxon>Bacilli</taxon>
        <taxon>Bacillales</taxon>
        <taxon>Paenibacillaceae</taxon>
        <taxon>Paenibacillus</taxon>
    </lineage>
</organism>
<sequence length="104" mass="11366">MQGIEGRIGILGPEFVAGKPNKHMWHFWGTKEELSGNFRVEAVNTKTGKKINPLPLDNPTPIGGPNNGADGHVPSSMELPQPGVWQLDAYLEANMFESITVEVK</sequence>
<dbReference type="EMBL" id="LSFN01000014">
    <property type="protein sequence ID" value="OAB74670.1"/>
    <property type="molecule type" value="Genomic_DNA"/>
</dbReference>
<dbReference type="Gene3D" id="2.60.40.3830">
    <property type="match status" value="1"/>
</dbReference>
<evidence type="ECO:0000313" key="3">
    <source>
        <dbReference type="Proteomes" id="UP000077134"/>
    </source>
</evidence>
<dbReference type="RefSeq" id="WP_082865707.1">
    <property type="nucleotide sequence ID" value="NZ_CP017770.1"/>
</dbReference>
<dbReference type="OrthoDB" id="2381403at2"/>
<evidence type="ECO:0000313" key="2">
    <source>
        <dbReference type="EMBL" id="OAB74670.1"/>
    </source>
</evidence>
<proteinExistence type="predicted"/>
<reference evidence="2 3" key="1">
    <citation type="submission" date="2016-02" db="EMBL/GenBank/DDBJ databases">
        <title>Paenibacillus sp. LPB0068, isolated from Crassostrea gigas.</title>
        <authorList>
            <person name="Shin S.-K."/>
            <person name="Yi H."/>
        </authorList>
    </citation>
    <scope>NUCLEOTIDE SEQUENCE [LARGE SCALE GENOMIC DNA]</scope>
    <source>
        <strain evidence="2 3">LPB0068</strain>
    </source>
</reference>